<dbReference type="Gene3D" id="1.20.1440.140">
    <property type="match status" value="1"/>
</dbReference>
<organism evidence="3 4">
    <name type="scientific">Lactiplantibacillus plajomi</name>
    <dbReference type="NCBI Taxonomy" id="1457217"/>
    <lineage>
        <taxon>Bacteria</taxon>
        <taxon>Bacillati</taxon>
        <taxon>Bacillota</taxon>
        <taxon>Bacilli</taxon>
        <taxon>Lactobacillales</taxon>
        <taxon>Lactobacillaceae</taxon>
        <taxon>Lactiplantibacillus</taxon>
    </lineage>
</organism>
<dbReference type="Pfam" id="PF01381">
    <property type="entry name" value="HTH_3"/>
    <property type="match status" value="1"/>
</dbReference>
<dbReference type="SUPFAM" id="SSF47413">
    <property type="entry name" value="lambda repressor-like DNA-binding domains"/>
    <property type="match status" value="1"/>
</dbReference>
<dbReference type="InterPro" id="IPR053739">
    <property type="entry name" value="Bact_Immunity_Domain_sf"/>
</dbReference>
<reference evidence="3 4" key="1">
    <citation type="submission" date="2024-09" db="EMBL/GenBank/DDBJ databases">
        <authorList>
            <person name="Sun Q."/>
            <person name="Mori K."/>
        </authorList>
    </citation>
    <scope>NUCLEOTIDE SEQUENCE [LARGE SCALE GENOMIC DNA]</scope>
    <source>
        <strain evidence="3 4">TBRC 4575</strain>
    </source>
</reference>
<dbReference type="SMART" id="SM00530">
    <property type="entry name" value="HTH_XRE"/>
    <property type="match status" value="1"/>
</dbReference>
<evidence type="ECO:0000259" key="2">
    <source>
        <dbReference type="PROSITE" id="PS50943"/>
    </source>
</evidence>
<name>A0ABV6K1L2_9LACO</name>
<accession>A0ABV6K1L2</accession>
<dbReference type="PANTHER" id="PTHR46558:SF4">
    <property type="entry name" value="DNA-BIDING PHAGE PROTEIN"/>
    <property type="match status" value="1"/>
</dbReference>
<dbReference type="InterPro" id="IPR010982">
    <property type="entry name" value="Lambda_DNA-bd_dom_sf"/>
</dbReference>
<dbReference type="CDD" id="cd00093">
    <property type="entry name" value="HTH_XRE"/>
    <property type="match status" value="1"/>
</dbReference>
<dbReference type="PANTHER" id="PTHR46558">
    <property type="entry name" value="TRACRIPTIONAL REGULATORY PROTEIN-RELATED-RELATED"/>
    <property type="match status" value="1"/>
</dbReference>
<comment type="caution">
    <text evidence="3">The sequence shown here is derived from an EMBL/GenBank/DDBJ whole genome shotgun (WGS) entry which is preliminary data.</text>
</comment>
<feature type="domain" description="HTH cro/C1-type" evidence="2">
    <location>
        <begin position="10"/>
        <end position="64"/>
    </location>
</feature>
<evidence type="ECO:0000256" key="1">
    <source>
        <dbReference type="ARBA" id="ARBA00023125"/>
    </source>
</evidence>
<evidence type="ECO:0000313" key="4">
    <source>
        <dbReference type="Proteomes" id="UP001589855"/>
    </source>
</evidence>
<protein>
    <submittedName>
        <fullName evidence="3">Helix-turn-helix domain-containing protein</fullName>
    </submittedName>
</protein>
<gene>
    <name evidence="3" type="ORF">ACFFGS_04185</name>
</gene>
<keyword evidence="4" id="KW-1185">Reference proteome</keyword>
<dbReference type="InterPro" id="IPR001387">
    <property type="entry name" value="Cro/C1-type_HTH"/>
</dbReference>
<keyword evidence="1" id="KW-0238">DNA-binding</keyword>
<sequence>MVKVPIGSQIKRLREQRPWSQQELADQLNVTRQTISKWERGKSYPDLESLVTLTGLFGVSADELLGLAQPVKSRSRLTWWLHRGGSSKVSTFNNTKSTKWYSTGHDRVIVATGLMLDVVKDLDPVKDAPFRALIKRYYDELIRNESGRPDYVFMRFGIEASKCLRENGIVLSKENSKRVNDIIKLATVRYI</sequence>
<dbReference type="RefSeq" id="WP_137644595.1">
    <property type="nucleotide sequence ID" value="NZ_BAABRM010000007.1"/>
</dbReference>
<evidence type="ECO:0000313" key="3">
    <source>
        <dbReference type="EMBL" id="MFC0423320.1"/>
    </source>
</evidence>
<dbReference type="Proteomes" id="UP001589855">
    <property type="component" value="Unassembled WGS sequence"/>
</dbReference>
<dbReference type="Gene3D" id="1.10.260.40">
    <property type="entry name" value="lambda repressor-like DNA-binding domains"/>
    <property type="match status" value="1"/>
</dbReference>
<dbReference type="PROSITE" id="PS50943">
    <property type="entry name" value="HTH_CROC1"/>
    <property type="match status" value="1"/>
</dbReference>
<dbReference type="EMBL" id="JBHLUK010000024">
    <property type="protein sequence ID" value="MFC0423320.1"/>
    <property type="molecule type" value="Genomic_DNA"/>
</dbReference>
<proteinExistence type="predicted"/>